<evidence type="ECO:0000256" key="8">
    <source>
        <dbReference type="SAM" id="MobiDB-lite"/>
    </source>
</evidence>
<evidence type="ECO:0000313" key="9">
    <source>
        <dbReference type="EMBL" id="KAF4690576.1"/>
    </source>
</evidence>
<keyword evidence="7" id="KW-0175">Coiled coil</keyword>
<proteinExistence type="inferred from homology"/>
<evidence type="ECO:0000256" key="6">
    <source>
        <dbReference type="RuleBase" id="RU368027"/>
    </source>
</evidence>
<dbReference type="InterPro" id="IPR009292">
    <property type="entry name" value="RRP36"/>
</dbReference>
<dbReference type="Proteomes" id="UP000541610">
    <property type="component" value="Unassembled WGS sequence"/>
</dbReference>
<comment type="caution">
    <text evidence="9">The sequence shown here is derived from an EMBL/GenBank/DDBJ whole genome shotgun (WGS) entry which is preliminary data.</text>
</comment>
<reference evidence="9 10" key="1">
    <citation type="submission" date="2020-04" db="EMBL/GenBank/DDBJ databases">
        <title>Perkinsus olseni comparative genomics.</title>
        <authorList>
            <person name="Bogema D.R."/>
        </authorList>
    </citation>
    <scope>NUCLEOTIDE SEQUENCE [LARGE SCALE GENOMIC DNA]</scope>
    <source>
        <strain evidence="9">00978-12</strain>
    </source>
</reference>
<dbReference type="PANTHER" id="PTHR21738">
    <property type="entry name" value="RIBOSOMAL RNA PROCESSING PROTEIN 36 HOMOLOG"/>
    <property type="match status" value="1"/>
</dbReference>
<keyword evidence="6" id="KW-0687">Ribonucleoprotein</keyword>
<keyword evidence="5 6" id="KW-0539">Nucleus</keyword>
<comment type="subcellular location">
    <subcellularLocation>
        <location evidence="1 6">Nucleus</location>
        <location evidence="1 6">Nucleolus</location>
    </subcellularLocation>
</comment>
<evidence type="ECO:0000256" key="4">
    <source>
        <dbReference type="ARBA" id="ARBA00022552"/>
    </source>
</evidence>
<dbReference type="EMBL" id="JABANP010000096">
    <property type="protein sequence ID" value="KAF4690576.1"/>
    <property type="molecule type" value="Genomic_DNA"/>
</dbReference>
<feature type="coiled-coil region" evidence="7">
    <location>
        <begin position="154"/>
        <end position="181"/>
    </location>
</feature>
<dbReference type="AlphaFoldDB" id="A0A7J6P493"/>
<protein>
    <recommendedName>
        <fullName evidence="6">rRNA biogenesis protein RRP36</fullName>
    </recommendedName>
</protein>
<evidence type="ECO:0000256" key="5">
    <source>
        <dbReference type="ARBA" id="ARBA00023242"/>
    </source>
</evidence>
<feature type="compositionally biased region" description="Polar residues" evidence="8">
    <location>
        <begin position="81"/>
        <end position="90"/>
    </location>
</feature>
<dbReference type="GO" id="GO:0000462">
    <property type="term" value="P:maturation of SSU-rRNA from tricistronic rRNA transcript (SSU-rRNA, 5.8S rRNA, LSU-rRNA)"/>
    <property type="evidence" value="ECO:0007669"/>
    <property type="project" value="TreeGrafter"/>
</dbReference>
<comment type="similarity">
    <text evidence="2 6">Belongs to the RRP36 family.</text>
</comment>
<sequence>MKIMLDVVQWTRSWRFLHVYSTAPLRVTHLPPCRIVEGEPIMTPGRKVSSSSSDEEEETVVEEEEERLEVPRKAKAEHARATSTAVPATSQKKKTRSEKNRPLEVSSRAPVSAGRERKSSSSMSGSAIITDPRFNDLTGSFNAEGFAKAYSFLNDYRESEKAEMNKEMAKLKKKGKIAEAEGIQAELKRMQSQDVARRRLSLKHEAMKDIRQKQREQVAKTGKMPYFPKQSEVRKRVKDAMLRETAGKGKGAQERVMAKRQKREAAKEKKHLPNRLFDLLCDLDAACCRLCEDGRKSTANTQPKELLLYCQRLGVQLQQKVADAGGRLEGGVYSSSEDPLWVLSQGEDVDLVEPPSSDGIRACLGAVKSAIEGLQELCTGPRDERFVLAHSDWLPEGQLSVFTAVDLPPNTLVSRMDGYWIHSSHVSNPHYNATVGGTGGNWTIDPTDGNISDHSKLMSPHRVKVLIANGKLGREHAPRCSTTTTTTLDHPPPDLTLRYTSSVVEAGSELFIYYGDGYAEARDYVVADGCHWAQTEDSYDSDIE</sequence>
<dbReference type="GO" id="GO:0030686">
    <property type="term" value="C:90S preribosome"/>
    <property type="evidence" value="ECO:0007669"/>
    <property type="project" value="TreeGrafter"/>
</dbReference>
<accession>A0A7J6P493</accession>
<feature type="compositionally biased region" description="Basic and acidic residues" evidence="8">
    <location>
        <begin position="68"/>
        <end position="80"/>
    </location>
</feature>
<dbReference type="GO" id="GO:0005730">
    <property type="term" value="C:nucleolus"/>
    <property type="evidence" value="ECO:0007669"/>
    <property type="project" value="UniProtKB-SubCell"/>
</dbReference>
<comment type="function">
    <text evidence="6">Component of the 90S pre-ribosome involved in the maturation of rRNAs. Required for early cleavages of the pre-RNAs in the 40S ribosomal subunit maturation pathway.</text>
</comment>
<evidence type="ECO:0000256" key="2">
    <source>
        <dbReference type="ARBA" id="ARBA00009418"/>
    </source>
</evidence>
<dbReference type="OrthoDB" id="448446at2759"/>
<comment type="subunit">
    <text evidence="6">Associates with 90S and pre-40S pre-ribosomal particles.</text>
</comment>
<dbReference type="Pfam" id="PF06102">
    <property type="entry name" value="RRP36"/>
    <property type="match status" value="1"/>
</dbReference>
<organism evidence="9 10">
    <name type="scientific">Perkinsus olseni</name>
    <name type="common">Perkinsus atlanticus</name>
    <dbReference type="NCBI Taxonomy" id="32597"/>
    <lineage>
        <taxon>Eukaryota</taxon>
        <taxon>Sar</taxon>
        <taxon>Alveolata</taxon>
        <taxon>Perkinsozoa</taxon>
        <taxon>Perkinsea</taxon>
        <taxon>Perkinsida</taxon>
        <taxon>Perkinsidae</taxon>
        <taxon>Perkinsus</taxon>
    </lineage>
</organism>
<keyword evidence="4 6" id="KW-0698">rRNA processing</keyword>
<evidence type="ECO:0000256" key="1">
    <source>
        <dbReference type="ARBA" id="ARBA00004604"/>
    </source>
</evidence>
<keyword evidence="3 6" id="KW-0690">Ribosome biogenesis</keyword>
<feature type="region of interest" description="Disordered" evidence="8">
    <location>
        <begin position="37"/>
        <end position="128"/>
    </location>
</feature>
<dbReference type="PANTHER" id="PTHR21738:SF0">
    <property type="entry name" value="RIBOSOMAL RNA PROCESSING PROTEIN 36 HOMOLOG"/>
    <property type="match status" value="1"/>
</dbReference>
<gene>
    <name evidence="9" type="primary">RRP36</name>
    <name evidence="9" type="ORF">FOZ60_017185</name>
</gene>
<name>A0A7J6P493_PEROL</name>
<evidence type="ECO:0000256" key="7">
    <source>
        <dbReference type="SAM" id="Coils"/>
    </source>
</evidence>
<evidence type="ECO:0000256" key="3">
    <source>
        <dbReference type="ARBA" id="ARBA00022517"/>
    </source>
</evidence>
<evidence type="ECO:0000313" key="10">
    <source>
        <dbReference type="Proteomes" id="UP000541610"/>
    </source>
</evidence>
<feature type="compositionally biased region" description="Acidic residues" evidence="8">
    <location>
        <begin position="53"/>
        <end position="67"/>
    </location>
</feature>